<keyword evidence="6 15" id="KW-1133">Transmembrane helix</keyword>
<evidence type="ECO:0000256" key="3">
    <source>
        <dbReference type="ARBA" id="ARBA00022448"/>
    </source>
</evidence>
<feature type="disulfide bond" evidence="14">
    <location>
        <begin position="646"/>
        <end position="706"/>
    </location>
</feature>
<dbReference type="InterPro" id="IPR015683">
    <property type="entry name" value="Ionotropic_Glu_rcpt"/>
</dbReference>
<keyword evidence="18" id="KW-1185">Reference proteome</keyword>
<dbReference type="Pfam" id="PF00060">
    <property type="entry name" value="Lig_chan"/>
    <property type="match status" value="1"/>
</dbReference>
<dbReference type="FunFam" id="3.40.50.2300:FF:000188">
    <property type="entry name" value="Glutamate receptor"/>
    <property type="match status" value="1"/>
</dbReference>
<evidence type="ECO:0000256" key="14">
    <source>
        <dbReference type="PIRSR" id="PIRSR037090-50"/>
    </source>
</evidence>
<evidence type="ECO:0000256" key="5">
    <source>
        <dbReference type="ARBA" id="ARBA00022729"/>
    </source>
</evidence>
<dbReference type="InterPro" id="IPR044440">
    <property type="entry name" value="GABAb_receptor_plant_PBP1"/>
</dbReference>
<keyword evidence="7 13" id="KW-0406">Ion transport</keyword>
<dbReference type="Pfam" id="PF01094">
    <property type="entry name" value="ANF_receptor"/>
    <property type="match status" value="1"/>
</dbReference>
<dbReference type="SMART" id="SM00079">
    <property type="entry name" value="PBPe"/>
    <property type="match status" value="1"/>
</dbReference>
<evidence type="ECO:0000259" key="16">
    <source>
        <dbReference type="SMART" id="SM00079"/>
    </source>
</evidence>
<evidence type="ECO:0000256" key="1">
    <source>
        <dbReference type="ARBA" id="ARBA00004141"/>
    </source>
</evidence>
<dbReference type="Gene3D" id="3.40.50.2300">
    <property type="match status" value="2"/>
</dbReference>
<dbReference type="Proteomes" id="UP001642360">
    <property type="component" value="Unassembled WGS sequence"/>
</dbReference>
<dbReference type="AlphaFoldDB" id="A0ABC8U759"/>
<keyword evidence="3 13" id="KW-0813">Transport</keyword>
<dbReference type="PIRSF" id="PIRSF037090">
    <property type="entry name" value="Iontro_Glu-like_rcpt_pln"/>
    <property type="match status" value="1"/>
</dbReference>
<evidence type="ECO:0000256" key="6">
    <source>
        <dbReference type="ARBA" id="ARBA00022989"/>
    </source>
</evidence>
<feature type="transmembrane region" description="Helical" evidence="15">
    <location>
        <begin position="481"/>
        <end position="499"/>
    </location>
</feature>
<evidence type="ECO:0000256" key="10">
    <source>
        <dbReference type="ARBA" id="ARBA00023180"/>
    </source>
</evidence>
<keyword evidence="9 13" id="KW-0675">Receptor</keyword>
<dbReference type="CDD" id="cd13686">
    <property type="entry name" value="GluR_Plant"/>
    <property type="match status" value="1"/>
</dbReference>
<dbReference type="SUPFAM" id="SSF53850">
    <property type="entry name" value="Periplasmic binding protein-like II"/>
    <property type="match status" value="1"/>
</dbReference>
<dbReference type="SUPFAM" id="SSF53822">
    <property type="entry name" value="Periplasmic binding protein-like I"/>
    <property type="match status" value="1"/>
</dbReference>
<protein>
    <recommendedName>
        <fullName evidence="13">Glutamate receptor</fullName>
    </recommendedName>
</protein>
<keyword evidence="4 15" id="KW-0812">Transmembrane</keyword>
<feature type="domain" description="Ionotropic glutamate receptor C-terminal" evidence="16">
    <location>
        <begin position="359"/>
        <end position="702"/>
    </location>
</feature>
<dbReference type="InterPro" id="IPR017103">
    <property type="entry name" value="Iontropic_Glu_rcpt_pln"/>
</dbReference>
<evidence type="ECO:0000256" key="2">
    <source>
        <dbReference type="ARBA" id="ARBA00008685"/>
    </source>
</evidence>
<comment type="caution">
    <text evidence="17">The sequence shown here is derived from an EMBL/GenBank/DDBJ whole genome shotgun (WGS) entry which is preliminary data.</text>
</comment>
<keyword evidence="14" id="KW-1015">Disulfide bond</keyword>
<dbReference type="InterPro" id="IPR019594">
    <property type="entry name" value="Glu/Gly-bd"/>
</dbReference>
<gene>
    <name evidence="17" type="ORF">ILEXP_LOCUS47499</name>
</gene>
<accession>A0ABC8U759</accession>
<name>A0ABC8U759_9AQUA</name>
<dbReference type="PANTHER" id="PTHR18966">
    <property type="entry name" value="IONOTROPIC GLUTAMATE RECEPTOR"/>
    <property type="match status" value="1"/>
</dbReference>
<reference evidence="17 18" key="1">
    <citation type="submission" date="2024-02" db="EMBL/GenBank/DDBJ databases">
        <authorList>
            <person name="Vignale AGUSTIN F."/>
            <person name="Sosa J E."/>
            <person name="Modenutti C."/>
        </authorList>
    </citation>
    <scope>NUCLEOTIDE SEQUENCE [LARGE SCALE GENOMIC DNA]</scope>
</reference>
<evidence type="ECO:0000313" key="17">
    <source>
        <dbReference type="EMBL" id="CAK9177589.1"/>
    </source>
</evidence>
<evidence type="ECO:0000256" key="8">
    <source>
        <dbReference type="ARBA" id="ARBA00023136"/>
    </source>
</evidence>
<evidence type="ECO:0000256" key="12">
    <source>
        <dbReference type="ARBA" id="ARBA00023303"/>
    </source>
</evidence>
<feature type="transmembrane region" description="Helical" evidence="15">
    <location>
        <begin position="541"/>
        <end position="559"/>
    </location>
</feature>
<dbReference type="GO" id="GO:0034220">
    <property type="term" value="P:monoatomic ion transmembrane transport"/>
    <property type="evidence" value="ECO:0007669"/>
    <property type="project" value="UniProtKB-KW"/>
</dbReference>
<sequence length="968" mass="109287">MNVQVLIGMETWEETTLVADISSKTQMPVISFASAAIKQPLIPQRWPFLVQMASNIIEQIRCITDMVRSFNWRSAIVIYEVDYYGSDSGMFAALSDSLQDVGVKIEYRLILPSFSSLDDPKAFVSEAVADLLSKKSRVFIVLQLSSSMIVHLFREVKQMRLIGRDSAWIITDRFASLLDSANTSVISSMEGALGIKTYYAEGSRSFLDIKQHFRRVFQLDYPEEDNSEMGIYALRAYDSIIAITNAIKRIGNSSDTPSTLLKSILSSNFTGLSGDIRFHAGELAGSSLFRIVNIVGKRYKELGFWSSRFGFSESLVIEESGHENITDGMEALSSLVNWPGDLKRVPKGWAMPTDAKPMKIGVPTTLYFHKFVKNDWDASLNEWKFSGFCIDLFYEVLNILEQSYPLPYELKLFKGNYNDLVDQVANKIFDAGIGDITILANRSKYVDFTKPYAESSLSMIVTVKPQRGQAWIFVKPFTKEMWAVTGAILIYTVFIVWLLERQSNPEFEGPWQNQLGTALWFTSSTLFSAQREQVHNSYTRIVVLVWLFVVLALSSSYTANLSSMLTVQRLQPNVTDIDWLKKNNATVGCEGTSFMRSYLENVLKFDPRNIKTIRSKYDYPGEFQSGNISAAFFELPYAKEFLNYYCKGYTLAEHSVGAEHRFGGLGFVFPKGSPIAVDFSQAILNLLENGRIEQLQTQWFTPPPKCLNSQTPDEVDSLNWRSFWGLFLFSALTSTICYIVFATHQLYGRQPEAYDGVLTWNYKNMFKKLVRSVQNLRIRETKLSGITPNNTVQALEACASPLEIPEQFQELHSIEVEITNPNEEGTDEACSAKSVYSVKIEYKKQRTAAQNRGDSKASESLVDILICLRTGKSHLQSNQKLQRQGVAIQGCRDKIDEAIAIQGNNDIEPSAVSIVCQYIYVLVQLLKVLETRKTVLQKEQGMAFARVVAARGKVPRSSCRTSCLRHDP</sequence>
<evidence type="ECO:0000256" key="9">
    <source>
        <dbReference type="ARBA" id="ARBA00023170"/>
    </source>
</evidence>
<evidence type="ECO:0000256" key="11">
    <source>
        <dbReference type="ARBA" id="ARBA00023286"/>
    </source>
</evidence>
<dbReference type="Gene3D" id="3.40.190.10">
    <property type="entry name" value="Periplasmic binding protein-like II"/>
    <property type="match status" value="2"/>
</dbReference>
<evidence type="ECO:0000256" key="4">
    <source>
        <dbReference type="ARBA" id="ARBA00022692"/>
    </source>
</evidence>
<dbReference type="FunFam" id="3.40.190.10:FF:000054">
    <property type="entry name" value="Glutamate receptor"/>
    <property type="match status" value="1"/>
</dbReference>
<keyword evidence="12 13" id="KW-0407">Ion channel</keyword>
<dbReference type="Gene3D" id="1.10.287.70">
    <property type="match status" value="1"/>
</dbReference>
<keyword evidence="11 13" id="KW-1071">Ligand-gated ion channel</keyword>
<evidence type="ECO:0000256" key="7">
    <source>
        <dbReference type="ARBA" id="ARBA00023065"/>
    </source>
</evidence>
<comment type="similarity">
    <text evidence="2 13">Belongs to the glutamate-gated ion channel (TC 1.A.10.1) family.</text>
</comment>
<keyword evidence="10" id="KW-0325">Glycoprotein</keyword>
<keyword evidence="8 13" id="KW-0472">Membrane</keyword>
<dbReference type="Pfam" id="PF10613">
    <property type="entry name" value="Lig_chan-Glu_bd"/>
    <property type="match status" value="1"/>
</dbReference>
<organism evidence="17 18">
    <name type="scientific">Ilex paraguariensis</name>
    <name type="common">yerba mate</name>
    <dbReference type="NCBI Taxonomy" id="185542"/>
    <lineage>
        <taxon>Eukaryota</taxon>
        <taxon>Viridiplantae</taxon>
        <taxon>Streptophyta</taxon>
        <taxon>Embryophyta</taxon>
        <taxon>Tracheophyta</taxon>
        <taxon>Spermatophyta</taxon>
        <taxon>Magnoliopsida</taxon>
        <taxon>eudicotyledons</taxon>
        <taxon>Gunneridae</taxon>
        <taxon>Pentapetalae</taxon>
        <taxon>asterids</taxon>
        <taxon>campanulids</taxon>
        <taxon>Aquifoliales</taxon>
        <taxon>Aquifoliaceae</taxon>
        <taxon>Ilex</taxon>
    </lineage>
</organism>
<evidence type="ECO:0000256" key="13">
    <source>
        <dbReference type="PIRNR" id="PIRNR037090"/>
    </source>
</evidence>
<dbReference type="InterPro" id="IPR028082">
    <property type="entry name" value="Peripla_BP_I"/>
</dbReference>
<keyword evidence="5" id="KW-0732">Signal</keyword>
<dbReference type="InterPro" id="IPR001320">
    <property type="entry name" value="Iontro_rcpt_C"/>
</dbReference>
<dbReference type="CDD" id="cd19990">
    <property type="entry name" value="PBP1_GABAb_receptor_plant"/>
    <property type="match status" value="1"/>
</dbReference>
<comment type="subcellular location">
    <subcellularLocation>
        <location evidence="1">Membrane</location>
        <topology evidence="1">Multi-pass membrane protein</topology>
    </subcellularLocation>
</comment>
<comment type="function">
    <text evidence="13">Glutamate-gated receptor that probably acts as non-selective cation channel.</text>
</comment>
<proteinExistence type="inferred from homology"/>
<dbReference type="InterPro" id="IPR001828">
    <property type="entry name" value="ANF_lig-bd_rcpt"/>
</dbReference>
<dbReference type="FunFam" id="1.10.287.70:FF:000172">
    <property type="entry name" value="Glutamate receptor"/>
    <property type="match status" value="1"/>
</dbReference>
<evidence type="ECO:0000256" key="15">
    <source>
        <dbReference type="SAM" id="Phobius"/>
    </source>
</evidence>
<dbReference type="EMBL" id="CAUOFW020007091">
    <property type="protein sequence ID" value="CAK9177589.1"/>
    <property type="molecule type" value="Genomic_DNA"/>
</dbReference>
<evidence type="ECO:0000313" key="18">
    <source>
        <dbReference type="Proteomes" id="UP001642360"/>
    </source>
</evidence>
<dbReference type="GO" id="GO:0016020">
    <property type="term" value="C:membrane"/>
    <property type="evidence" value="ECO:0007669"/>
    <property type="project" value="UniProtKB-SubCell"/>
</dbReference>